<dbReference type="InterPro" id="IPR000504">
    <property type="entry name" value="RRM_dom"/>
</dbReference>
<comment type="caution">
    <text evidence="5">The sequence shown here is derived from an EMBL/GenBank/DDBJ whole genome shotgun (WGS) entry which is preliminary data.</text>
</comment>
<dbReference type="PROSITE" id="PS50102">
    <property type="entry name" value="RRM"/>
    <property type="match status" value="1"/>
</dbReference>
<accession>A0A2A2LDC8</accession>
<keyword evidence="1" id="KW-0677">Repeat</keyword>
<sequence length="398" mass="44273">MRDLALKRHRHFLLSRYIEVYKATPEEFLQVAAGSSSEAVSFVSAGGMIIVRLRGLPYDCSEQQIREFFAREPNSCEIMEQVLFVTRSDGRPTGDAFVQFATEEEGQRALTKHKNSIGTRYIELFRSTPAEVQQVIKRSNELSTNSSTSGNKPRECIRLRGLPFEAQVQHVVEFLGEHARNIQYQGVHMVFNSQGNPSGEAFIQMANEQAAAAAATASHNKFMVIGKKQRYIEVFQCSPDDMNLVMPAAAAQPTPIPPPQPVLPVLQQRPFVPNMIPMIWPYPSPPVSPNLLLPGQLHQLLVQGIRPGMGVADIIAQFQNHDVVIENVIFTRVPAPTMPGEAIVIMRARTPTEQQQLIHIDPQFLAKADPQQFMPGLVQPAMLPTAALPAHQPVYTVM</sequence>
<dbReference type="PANTHER" id="PTHR13976">
    <property type="entry name" value="HETEROGENEOUS NUCLEAR RIBONUCLEOPROTEIN-RELATED"/>
    <property type="match status" value="1"/>
</dbReference>
<dbReference type="InterPro" id="IPR012677">
    <property type="entry name" value="Nucleotide-bd_a/b_plait_sf"/>
</dbReference>
<evidence type="ECO:0000313" key="6">
    <source>
        <dbReference type="Proteomes" id="UP000218231"/>
    </source>
</evidence>
<evidence type="ECO:0000256" key="2">
    <source>
        <dbReference type="ARBA" id="ARBA00022884"/>
    </source>
</evidence>
<reference evidence="5 6" key="1">
    <citation type="journal article" date="2017" name="Curr. Biol.">
        <title>Genome architecture and evolution of a unichromosomal asexual nematode.</title>
        <authorList>
            <person name="Fradin H."/>
            <person name="Zegar C."/>
            <person name="Gutwein M."/>
            <person name="Lucas J."/>
            <person name="Kovtun M."/>
            <person name="Corcoran D."/>
            <person name="Baugh L.R."/>
            <person name="Kiontke K."/>
            <person name="Gunsalus K."/>
            <person name="Fitch D.H."/>
            <person name="Piano F."/>
        </authorList>
    </citation>
    <scope>NUCLEOTIDE SEQUENCE [LARGE SCALE GENOMIC DNA]</scope>
    <source>
        <strain evidence="5">PF1309</strain>
    </source>
</reference>
<dbReference type="InterPro" id="IPR050666">
    <property type="entry name" value="ESRP"/>
</dbReference>
<organism evidence="5 6">
    <name type="scientific">Diploscapter pachys</name>
    <dbReference type="NCBI Taxonomy" id="2018661"/>
    <lineage>
        <taxon>Eukaryota</taxon>
        <taxon>Metazoa</taxon>
        <taxon>Ecdysozoa</taxon>
        <taxon>Nematoda</taxon>
        <taxon>Chromadorea</taxon>
        <taxon>Rhabditida</taxon>
        <taxon>Rhabditina</taxon>
        <taxon>Rhabditomorpha</taxon>
        <taxon>Rhabditoidea</taxon>
        <taxon>Rhabditidae</taxon>
        <taxon>Diploscapter</taxon>
    </lineage>
</organism>
<feature type="domain" description="RRM" evidence="4">
    <location>
        <begin position="49"/>
        <end position="129"/>
    </location>
</feature>
<dbReference type="Proteomes" id="UP000218231">
    <property type="component" value="Unassembled WGS sequence"/>
</dbReference>
<keyword evidence="2 3" id="KW-0694">RNA-binding</keyword>
<dbReference type="SUPFAM" id="SSF54928">
    <property type="entry name" value="RNA-binding domain, RBD"/>
    <property type="match status" value="1"/>
</dbReference>
<evidence type="ECO:0000259" key="4">
    <source>
        <dbReference type="PROSITE" id="PS50102"/>
    </source>
</evidence>
<dbReference type="GO" id="GO:0003723">
    <property type="term" value="F:RNA binding"/>
    <property type="evidence" value="ECO:0007669"/>
    <property type="project" value="UniProtKB-UniRule"/>
</dbReference>
<evidence type="ECO:0000256" key="3">
    <source>
        <dbReference type="PROSITE-ProRule" id="PRU00176"/>
    </source>
</evidence>
<dbReference type="SMART" id="SM00360">
    <property type="entry name" value="RRM"/>
    <property type="match status" value="2"/>
</dbReference>
<protein>
    <recommendedName>
        <fullName evidence="4">RRM domain-containing protein</fullName>
    </recommendedName>
</protein>
<keyword evidence="6" id="KW-1185">Reference proteome</keyword>
<dbReference type="Gene3D" id="3.30.70.330">
    <property type="match status" value="2"/>
</dbReference>
<dbReference type="STRING" id="2018661.A0A2A2LDC8"/>
<dbReference type="AlphaFoldDB" id="A0A2A2LDC8"/>
<evidence type="ECO:0000256" key="1">
    <source>
        <dbReference type="ARBA" id="ARBA00022737"/>
    </source>
</evidence>
<dbReference type="EMBL" id="LIAE01006892">
    <property type="protein sequence ID" value="PAV84067.1"/>
    <property type="molecule type" value="Genomic_DNA"/>
</dbReference>
<evidence type="ECO:0000313" key="5">
    <source>
        <dbReference type="EMBL" id="PAV84067.1"/>
    </source>
</evidence>
<name>A0A2A2LDC8_9BILA</name>
<gene>
    <name evidence="5" type="ORF">WR25_10210</name>
</gene>
<dbReference type="OrthoDB" id="431068at2759"/>
<dbReference type="InterPro" id="IPR035979">
    <property type="entry name" value="RBD_domain_sf"/>
</dbReference>
<proteinExistence type="predicted"/>
<dbReference type="Pfam" id="PF00076">
    <property type="entry name" value="RRM_1"/>
    <property type="match status" value="1"/>
</dbReference>